<reference evidence="2" key="1">
    <citation type="journal article" date="2023" name="Plant J.">
        <title>The genome of the king protea, Protea cynaroides.</title>
        <authorList>
            <person name="Chang J."/>
            <person name="Duong T.A."/>
            <person name="Schoeman C."/>
            <person name="Ma X."/>
            <person name="Roodt D."/>
            <person name="Barker N."/>
            <person name="Li Z."/>
            <person name="Van de Peer Y."/>
            <person name="Mizrachi E."/>
        </authorList>
    </citation>
    <scope>NUCLEOTIDE SEQUENCE</scope>
    <source>
        <tissue evidence="2">Young leaves</tissue>
    </source>
</reference>
<organism evidence="2 3">
    <name type="scientific">Protea cynaroides</name>
    <dbReference type="NCBI Taxonomy" id="273540"/>
    <lineage>
        <taxon>Eukaryota</taxon>
        <taxon>Viridiplantae</taxon>
        <taxon>Streptophyta</taxon>
        <taxon>Embryophyta</taxon>
        <taxon>Tracheophyta</taxon>
        <taxon>Spermatophyta</taxon>
        <taxon>Magnoliopsida</taxon>
        <taxon>Proteales</taxon>
        <taxon>Proteaceae</taxon>
        <taxon>Protea</taxon>
    </lineage>
</organism>
<name>A0A9Q0H3Q9_9MAGN</name>
<dbReference type="Proteomes" id="UP001141806">
    <property type="component" value="Unassembled WGS sequence"/>
</dbReference>
<gene>
    <name evidence="2" type="ORF">NE237_024824</name>
</gene>
<evidence type="ECO:0000313" key="2">
    <source>
        <dbReference type="EMBL" id="KAJ4957713.1"/>
    </source>
</evidence>
<dbReference type="OrthoDB" id="1665514at2759"/>
<dbReference type="InterPro" id="IPR011990">
    <property type="entry name" value="TPR-like_helical_dom_sf"/>
</dbReference>
<dbReference type="EMBL" id="JAMYWD010000010">
    <property type="protein sequence ID" value="KAJ4957713.1"/>
    <property type="molecule type" value="Genomic_DNA"/>
</dbReference>
<comment type="caution">
    <text evidence="2">The sequence shown here is derived from an EMBL/GenBank/DDBJ whole genome shotgun (WGS) entry which is preliminary data.</text>
</comment>
<feature type="region of interest" description="Disordered" evidence="1">
    <location>
        <begin position="13"/>
        <end position="53"/>
    </location>
</feature>
<proteinExistence type="predicted"/>
<evidence type="ECO:0000256" key="1">
    <source>
        <dbReference type="SAM" id="MobiDB-lite"/>
    </source>
</evidence>
<dbReference type="AlphaFoldDB" id="A0A9Q0H3Q9"/>
<evidence type="ECO:0000313" key="3">
    <source>
        <dbReference type="Proteomes" id="UP001141806"/>
    </source>
</evidence>
<protein>
    <submittedName>
        <fullName evidence="2">Uncharacterized protein</fullName>
    </submittedName>
</protein>
<accession>A0A9Q0H3Q9</accession>
<keyword evidence="3" id="KW-1185">Reference proteome</keyword>
<sequence>MAQSCMRFQRLRSENQTSFSSHQKRATGRRRRITAGRSRRKLGFSNSKMSQHESTLDPAYVITYDLPSSSLSFLLNKIIGFCALSPLGDIDHARRVFHHIRKPNIFCWNSMISSRNPI</sequence>
<feature type="compositionally biased region" description="Basic residues" evidence="1">
    <location>
        <begin position="22"/>
        <end position="42"/>
    </location>
</feature>
<dbReference type="Gene3D" id="1.25.40.10">
    <property type="entry name" value="Tetratricopeptide repeat domain"/>
    <property type="match status" value="1"/>
</dbReference>